<comment type="similarity">
    <text evidence="3">In the C-terminal section; belongs to the peptidase M41 family.</text>
</comment>
<dbReference type="InterPro" id="IPR005936">
    <property type="entry name" value="FtsH"/>
</dbReference>
<dbReference type="GO" id="GO:0004176">
    <property type="term" value="F:ATP-dependent peptidase activity"/>
    <property type="evidence" value="ECO:0007669"/>
    <property type="project" value="InterPro"/>
</dbReference>
<protein>
    <recommendedName>
        <fullName evidence="17">ATP-dependent zinc metalloprotease YME1L1</fullName>
    </recommendedName>
    <alternativeName>
        <fullName evidence="18">ATP-dependent metalloprotease FtsH1</fullName>
    </alternativeName>
    <alternativeName>
        <fullName evidence="19">YME1-like protein 1</fullName>
    </alternativeName>
</protein>
<organism evidence="21 22">
    <name type="scientific">Oreochromis niloticus</name>
    <name type="common">Nile tilapia</name>
    <name type="synonym">Tilapia nilotica</name>
    <dbReference type="NCBI Taxonomy" id="8128"/>
    <lineage>
        <taxon>Eukaryota</taxon>
        <taxon>Metazoa</taxon>
        <taxon>Chordata</taxon>
        <taxon>Craniata</taxon>
        <taxon>Vertebrata</taxon>
        <taxon>Euteleostomi</taxon>
        <taxon>Actinopterygii</taxon>
        <taxon>Neopterygii</taxon>
        <taxon>Teleostei</taxon>
        <taxon>Neoteleostei</taxon>
        <taxon>Acanthomorphata</taxon>
        <taxon>Ovalentaria</taxon>
        <taxon>Cichlomorphae</taxon>
        <taxon>Cichliformes</taxon>
        <taxon>Cichlidae</taxon>
        <taxon>African cichlids</taxon>
        <taxon>Pseudocrenilabrinae</taxon>
        <taxon>Oreochromini</taxon>
        <taxon>Oreochromis</taxon>
    </lineage>
</organism>
<dbReference type="NCBIfam" id="TIGR01241">
    <property type="entry name" value="FtsH_fam"/>
    <property type="match status" value="1"/>
</dbReference>
<evidence type="ECO:0000256" key="9">
    <source>
        <dbReference type="ARBA" id="ARBA00022801"/>
    </source>
</evidence>
<dbReference type="GO" id="GO:0016887">
    <property type="term" value="F:ATP hydrolysis activity"/>
    <property type="evidence" value="ECO:0007669"/>
    <property type="project" value="InterPro"/>
</dbReference>
<evidence type="ECO:0000259" key="20">
    <source>
        <dbReference type="SMART" id="SM00382"/>
    </source>
</evidence>
<evidence type="ECO:0000256" key="11">
    <source>
        <dbReference type="ARBA" id="ARBA00022840"/>
    </source>
</evidence>
<keyword evidence="9" id="KW-0378">Hydrolase</keyword>
<dbReference type="PANTHER" id="PTHR23076">
    <property type="entry name" value="METALLOPROTEASE M41 FTSH"/>
    <property type="match status" value="1"/>
</dbReference>
<evidence type="ECO:0000256" key="12">
    <source>
        <dbReference type="ARBA" id="ARBA00022989"/>
    </source>
</evidence>
<dbReference type="GO" id="GO:0005743">
    <property type="term" value="C:mitochondrial inner membrane"/>
    <property type="evidence" value="ECO:0007669"/>
    <property type="project" value="TreeGrafter"/>
</dbReference>
<name>A0A669BJ12_ORENI</name>
<dbReference type="Pfam" id="PF00004">
    <property type="entry name" value="AAA"/>
    <property type="match status" value="1"/>
</dbReference>
<comment type="subunit">
    <text evidence="16">Homohexamer; may also form heterohexamers. Exists in several complexes of 600-1100 kDa. Interacts with AFG1L.</text>
</comment>
<dbReference type="GO" id="GO:0004222">
    <property type="term" value="F:metalloendopeptidase activity"/>
    <property type="evidence" value="ECO:0007669"/>
    <property type="project" value="InterPro"/>
</dbReference>
<evidence type="ECO:0000256" key="6">
    <source>
        <dbReference type="ARBA" id="ARBA00022692"/>
    </source>
</evidence>
<evidence type="ECO:0000256" key="14">
    <source>
        <dbReference type="ARBA" id="ARBA00023128"/>
    </source>
</evidence>
<keyword evidence="11" id="KW-0067">ATP-binding</keyword>
<dbReference type="FunFam" id="3.40.50.300:FF:000195">
    <property type="entry name" value="ATP-dependent zinc metalloprotease FTSH 11"/>
    <property type="match status" value="1"/>
</dbReference>
<dbReference type="GO" id="GO:0005524">
    <property type="term" value="F:ATP binding"/>
    <property type="evidence" value="ECO:0007669"/>
    <property type="project" value="UniProtKB-KW"/>
</dbReference>
<feature type="domain" description="AAA+ ATPase" evidence="20">
    <location>
        <begin position="328"/>
        <end position="465"/>
    </location>
</feature>
<keyword evidence="22" id="KW-1185">Reference proteome</keyword>
<evidence type="ECO:0000256" key="1">
    <source>
        <dbReference type="ARBA" id="ARBA00001947"/>
    </source>
</evidence>
<dbReference type="Ensembl" id="ENSONIT00000093120.1">
    <property type="protein sequence ID" value="ENSONIP00000035397.1"/>
    <property type="gene ID" value="ENSONIG00000018675.2"/>
</dbReference>
<proteinExistence type="inferred from homology"/>
<dbReference type="Gene3D" id="3.40.50.300">
    <property type="entry name" value="P-loop containing nucleotide triphosphate hydrolases"/>
    <property type="match status" value="1"/>
</dbReference>
<evidence type="ECO:0000256" key="17">
    <source>
        <dbReference type="ARBA" id="ARBA00072035"/>
    </source>
</evidence>
<dbReference type="InterPro" id="IPR027417">
    <property type="entry name" value="P-loop_NTPase"/>
</dbReference>
<accession>A0A669BJ12</accession>
<dbReference type="OMA" id="KYDSDPM"/>
<dbReference type="FunFam" id="1.10.8.60:FF:000001">
    <property type="entry name" value="ATP-dependent zinc metalloprotease FtsH"/>
    <property type="match status" value="1"/>
</dbReference>
<evidence type="ECO:0000256" key="15">
    <source>
        <dbReference type="ARBA" id="ARBA00023136"/>
    </source>
</evidence>
<dbReference type="GO" id="GO:0046872">
    <property type="term" value="F:metal ion binding"/>
    <property type="evidence" value="ECO:0007669"/>
    <property type="project" value="UniProtKB-KW"/>
</dbReference>
<dbReference type="InterPro" id="IPR003593">
    <property type="entry name" value="AAA+_ATPase"/>
</dbReference>
<dbReference type="Gene3D" id="1.10.8.60">
    <property type="match status" value="1"/>
</dbReference>
<dbReference type="InterPro" id="IPR003960">
    <property type="entry name" value="ATPase_AAA_CS"/>
</dbReference>
<comment type="subcellular location">
    <subcellularLocation>
        <location evidence="2">Mitochondrion membrane</location>
    </subcellularLocation>
</comment>
<keyword evidence="10" id="KW-0862">Zinc</keyword>
<evidence type="ECO:0000313" key="21">
    <source>
        <dbReference type="Ensembl" id="ENSONIP00000035397.1"/>
    </source>
</evidence>
<dbReference type="PANTHER" id="PTHR23076:SF97">
    <property type="entry name" value="ATP-DEPENDENT ZINC METALLOPROTEASE YME1L1"/>
    <property type="match status" value="1"/>
</dbReference>
<dbReference type="SUPFAM" id="SSF140990">
    <property type="entry name" value="FtsH protease domain-like"/>
    <property type="match status" value="1"/>
</dbReference>
<evidence type="ECO:0000256" key="7">
    <source>
        <dbReference type="ARBA" id="ARBA00022723"/>
    </source>
</evidence>
<keyword evidence="12" id="KW-1133">Transmembrane helix</keyword>
<evidence type="ECO:0000256" key="2">
    <source>
        <dbReference type="ARBA" id="ARBA00004325"/>
    </source>
</evidence>
<keyword evidence="8" id="KW-0547">Nucleotide-binding</keyword>
<dbReference type="SUPFAM" id="SSF52540">
    <property type="entry name" value="P-loop containing nucleoside triphosphate hydrolases"/>
    <property type="match status" value="1"/>
</dbReference>
<evidence type="ECO:0000256" key="5">
    <source>
        <dbReference type="ARBA" id="ARBA00022670"/>
    </source>
</evidence>
<sequence length="733" mass="81174">MFSLSTTVQPQVTVPLSHLINVLHSLKSSVGSSSSASCKSRKHKERAADPELHCAEVLAVQVHVLTLSVWNLRELGLSDLGTQQLDELVNRVLPHLSPQEAPLAFGGQTAWRTSHLSTHSFFHNKHGEEDISQYISISHQLHPSPLQSVCTDLQYWPALVQTRGFKTLRSKTRRLQSAFERPADSEGFTPSFMKGFLTRDKGIEVESLDSVVKNKNIPDGQQDAFKRGFAEGFLKAQALTQRTQDSLRRTRLILLVLLLVGLYGISKTPFISVRFRTTSGLDSAVDPVQMKNVTFEHVKGVEEAKNELQEVVEFLKNPQKFTALGGKLPKGVLLVGPPGTGKTLLARAVAGEAEVPFYYASGSEFDEMFVGVGASRIRNLFREAKANAPCVIFIDELDSVGGKRIESPMHPYSRQTINQLLAEMDGFKPNEGVIIIGATNFPEALDNALIRPGRFDMQVTVPKPDVKGRTEILNWYLKKIKVDPSEKLESANIIARGTVGFSGADLENLVNQAALKAAVDGKDMVTMKELEFAKDKILMGPERRSAEIDDKNKRITAYHESGHAIVAFYTKDAMPINKATIMPRGPSLGHVSMLPENDRWSETRSQLLAQMDVSMGGRVAEEIIFGHDYITTGASSDFDSATRIAKMMVTRYGMCEKLGIMTYTDLSAQSPETQAAVEQEIRVLLKESYERAKALLKSHAKEHKNLADALLMYETLDAKEIQLVLEGKTLETR</sequence>
<dbReference type="PROSITE" id="PS00674">
    <property type="entry name" value="AAA"/>
    <property type="match status" value="1"/>
</dbReference>
<evidence type="ECO:0000256" key="8">
    <source>
        <dbReference type="ARBA" id="ARBA00022741"/>
    </source>
</evidence>
<dbReference type="Pfam" id="PF01434">
    <property type="entry name" value="Peptidase_M41"/>
    <property type="match status" value="1"/>
</dbReference>
<keyword evidence="15" id="KW-0472">Membrane</keyword>
<dbReference type="GO" id="GO:0007005">
    <property type="term" value="P:mitochondrion organization"/>
    <property type="evidence" value="ECO:0007669"/>
    <property type="project" value="TreeGrafter"/>
</dbReference>
<evidence type="ECO:0000256" key="10">
    <source>
        <dbReference type="ARBA" id="ARBA00022833"/>
    </source>
</evidence>
<dbReference type="SMART" id="SM00382">
    <property type="entry name" value="AAA"/>
    <property type="match status" value="1"/>
</dbReference>
<gene>
    <name evidence="21" type="primary">YME1L1</name>
    <name evidence="21" type="synonym">yme1l1b</name>
</gene>
<evidence type="ECO:0000256" key="18">
    <source>
        <dbReference type="ARBA" id="ARBA00078792"/>
    </source>
</evidence>
<dbReference type="InterPro" id="IPR003959">
    <property type="entry name" value="ATPase_AAA_core"/>
</dbReference>
<reference evidence="21" key="3">
    <citation type="submission" date="2025-09" db="UniProtKB">
        <authorList>
            <consortium name="Ensembl"/>
        </authorList>
    </citation>
    <scope>IDENTIFICATION</scope>
</reference>
<dbReference type="InterPro" id="IPR000642">
    <property type="entry name" value="Peptidase_M41"/>
</dbReference>
<keyword evidence="5" id="KW-0645">Protease</keyword>
<dbReference type="InterPro" id="IPR037219">
    <property type="entry name" value="Peptidase_M41-like"/>
</dbReference>
<evidence type="ECO:0000256" key="19">
    <source>
        <dbReference type="ARBA" id="ARBA00078852"/>
    </source>
</evidence>
<dbReference type="GO" id="GO:0006515">
    <property type="term" value="P:protein quality control for misfolded or incompletely synthesized proteins"/>
    <property type="evidence" value="ECO:0007669"/>
    <property type="project" value="TreeGrafter"/>
</dbReference>
<keyword evidence="13" id="KW-0482">Metalloprotease</keyword>
<evidence type="ECO:0000313" key="22">
    <source>
        <dbReference type="Proteomes" id="UP000005207"/>
    </source>
</evidence>
<dbReference type="Pfam" id="PF17862">
    <property type="entry name" value="AAA_lid_3"/>
    <property type="match status" value="1"/>
</dbReference>
<evidence type="ECO:0000256" key="16">
    <source>
        <dbReference type="ARBA" id="ARBA00062117"/>
    </source>
</evidence>
<comment type="similarity">
    <text evidence="4">In the N-terminal section; belongs to the AAA ATPase family.</text>
</comment>
<dbReference type="FunFam" id="1.20.58.760:FF:000002">
    <property type="entry name" value="ATP-dependent zinc metalloprotease FtsH"/>
    <property type="match status" value="1"/>
</dbReference>
<evidence type="ECO:0000256" key="13">
    <source>
        <dbReference type="ARBA" id="ARBA00023049"/>
    </source>
</evidence>
<keyword evidence="14" id="KW-0496">Mitochondrion</keyword>
<dbReference type="Proteomes" id="UP000005207">
    <property type="component" value="Linkage group LG18"/>
</dbReference>
<dbReference type="FunCoup" id="A0A669BJ12">
    <property type="interactions" value="1876"/>
</dbReference>
<dbReference type="GO" id="GO:0034982">
    <property type="term" value="P:mitochondrial protein processing"/>
    <property type="evidence" value="ECO:0007669"/>
    <property type="project" value="UniProtKB-ARBA"/>
</dbReference>
<dbReference type="GO" id="GO:0010636">
    <property type="term" value="P:positive regulation of mitochondrial fusion"/>
    <property type="evidence" value="ECO:0007669"/>
    <property type="project" value="UniProtKB-ARBA"/>
</dbReference>
<evidence type="ECO:0000256" key="4">
    <source>
        <dbReference type="ARBA" id="ARBA00010550"/>
    </source>
</evidence>
<dbReference type="HAMAP" id="MF_01458">
    <property type="entry name" value="FtsH"/>
    <property type="match status" value="1"/>
</dbReference>
<evidence type="ECO:0000256" key="3">
    <source>
        <dbReference type="ARBA" id="ARBA00010044"/>
    </source>
</evidence>
<keyword evidence="6" id="KW-0812">Transmembrane</keyword>
<dbReference type="Gene3D" id="1.20.58.760">
    <property type="entry name" value="Peptidase M41"/>
    <property type="match status" value="1"/>
</dbReference>
<dbReference type="CDD" id="cd19501">
    <property type="entry name" value="RecA-like_FtsH"/>
    <property type="match status" value="1"/>
</dbReference>
<dbReference type="InterPro" id="IPR041569">
    <property type="entry name" value="AAA_lid_3"/>
</dbReference>
<reference evidence="22" key="1">
    <citation type="submission" date="2012-01" db="EMBL/GenBank/DDBJ databases">
        <title>The Genome Sequence of Oreochromis niloticus (Nile Tilapia).</title>
        <authorList>
            <consortium name="Broad Institute Genome Assembly Team"/>
            <consortium name="Broad Institute Sequencing Platform"/>
            <person name="Di Palma F."/>
            <person name="Johnson J."/>
            <person name="Lander E.S."/>
            <person name="Lindblad-Toh K."/>
        </authorList>
    </citation>
    <scope>NUCLEOTIDE SEQUENCE [LARGE SCALE GENOMIC DNA]</scope>
</reference>
<dbReference type="GeneTree" id="ENSGT00550000074836"/>
<dbReference type="AlphaFoldDB" id="A0A669BJ12"/>
<reference evidence="21" key="2">
    <citation type="submission" date="2025-08" db="UniProtKB">
        <authorList>
            <consortium name="Ensembl"/>
        </authorList>
    </citation>
    <scope>IDENTIFICATION</scope>
</reference>
<keyword evidence="7" id="KW-0479">Metal-binding</keyword>
<dbReference type="InParanoid" id="A0A669BJ12"/>
<comment type="cofactor">
    <cofactor evidence="1">
        <name>Zn(2+)</name>
        <dbReference type="ChEBI" id="CHEBI:29105"/>
    </cofactor>
</comment>